<sequence length="321" mass="34007">MDGGSLGEGNPQPSSMTLRQGRPLFMTTNGLDPSSSSERETVANTVHSTVNDPSLVHRGSMIPDDLQRSPFHELPGTFHDHHALPRGPRGDPPETWELAYTPIAQLSRTPSIVPPHVTPMHPSNNSLGYIPLGEPSNTMQLRYSLIPHPPPQGHAAASSALDVLPPTTFHGDHMSSAVYHHNGRANAHAHESPTLLTSQLSSCGMIQDPNTNVALSHTAPRWQNDPPIAGVYPPATGRSSSAGTRNENLCGASPPLRSLGEGSGRPRAVGHPSSFTLLTSPPAELDHHDRRHTSLTSRIRLQGDAGPSGSSLTALVSSCGA</sequence>
<name>A0ACB6Z5I4_THEGA</name>
<evidence type="ECO:0000313" key="1">
    <source>
        <dbReference type="EMBL" id="KAF9644558.1"/>
    </source>
</evidence>
<gene>
    <name evidence="1" type="ORF">BDM02DRAFT_930018</name>
</gene>
<dbReference type="Proteomes" id="UP000886501">
    <property type="component" value="Unassembled WGS sequence"/>
</dbReference>
<organism evidence="1 2">
    <name type="scientific">Thelephora ganbajun</name>
    <name type="common">Ganba fungus</name>
    <dbReference type="NCBI Taxonomy" id="370292"/>
    <lineage>
        <taxon>Eukaryota</taxon>
        <taxon>Fungi</taxon>
        <taxon>Dikarya</taxon>
        <taxon>Basidiomycota</taxon>
        <taxon>Agaricomycotina</taxon>
        <taxon>Agaricomycetes</taxon>
        <taxon>Thelephorales</taxon>
        <taxon>Thelephoraceae</taxon>
        <taxon>Thelephora</taxon>
    </lineage>
</organism>
<keyword evidence="2" id="KW-1185">Reference proteome</keyword>
<proteinExistence type="predicted"/>
<comment type="caution">
    <text evidence="1">The sequence shown here is derived from an EMBL/GenBank/DDBJ whole genome shotgun (WGS) entry which is preliminary data.</text>
</comment>
<reference evidence="1" key="2">
    <citation type="journal article" date="2020" name="Nat. Commun.">
        <title>Large-scale genome sequencing of mycorrhizal fungi provides insights into the early evolution of symbiotic traits.</title>
        <authorList>
            <person name="Miyauchi S."/>
            <person name="Kiss E."/>
            <person name="Kuo A."/>
            <person name="Drula E."/>
            <person name="Kohler A."/>
            <person name="Sanchez-Garcia M."/>
            <person name="Morin E."/>
            <person name="Andreopoulos B."/>
            <person name="Barry K.W."/>
            <person name="Bonito G."/>
            <person name="Buee M."/>
            <person name="Carver A."/>
            <person name="Chen C."/>
            <person name="Cichocki N."/>
            <person name="Clum A."/>
            <person name="Culley D."/>
            <person name="Crous P.W."/>
            <person name="Fauchery L."/>
            <person name="Girlanda M."/>
            <person name="Hayes R.D."/>
            <person name="Keri Z."/>
            <person name="LaButti K."/>
            <person name="Lipzen A."/>
            <person name="Lombard V."/>
            <person name="Magnuson J."/>
            <person name="Maillard F."/>
            <person name="Murat C."/>
            <person name="Nolan M."/>
            <person name="Ohm R.A."/>
            <person name="Pangilinan J."/>
            <person name="Pereira M.F."/>
            <person name="Perotto S."/>
            <person name="Peter M."/>
            <person name="Pfister S."/>
            <person name="Riley R."/>
            <person name="Sitrit Y."/>
            <person name="Stielow J.B."/>
            <person name="Szollosi G."/>
            <person name="Zifcakova L."/>
            <person name="Stursova M."/>
            <person name="Spatafora J.W."/>
            <person name="Tedersoo L."/>
            <person name="Vaario L.M."/>
            <person name="Yamada A."/>
            <person name="Yan M."/>
            <person name="Wang P."/>
            <person name="Xu J."/>
            <person name="Bruns T."/>
            <person name="Baldrian P."/>
            <person name="Vilgalys R."/>
            <person name="Dunand C."/>
            <person name="Henrissat B."/>
            <person name="Grigoriev I.V."/>
            <person name="Hibbett D."/>
            <person name="Nagy L.G."/>
            <person name="Martin F.M."/>
        </authorList>
    </citation>
    <scope>NUCLEOTIDE SEQUENCE</scope>
    <source>
        <strain evidence="1">P2</strain>
    </source>
</reference>
<protein>
    <submittedName>
        <fullName evidence="1">Uncharacterized protein</fullName>
    </submittedName>
</protein>
<accession>A0ACB6Z5I4</accession>
<reference evidence="1" key="1">
    <citation type="submission" date="2019-10" db="EMBL/GenBank/DDBJ databases">
        <authorList>
            <consortium name="DOE Joint Genome Institute"/>
            <person name="Kuo A."/>
            <person name="Miyauchi S."/>
            <person name="Kiss E."/>
            <person name="Drula E."/>
            <person name="Kohler A."/>
            <person name="Sanchez-Garcia M."/>
            <person name="Andreopoulos B."/>
            <person name="Barry K.W."/>
            <person name="Bonito G."/>
            <person name="Buee M."/>
            <person name="Carver A."/>
            <person name="Chen C."/>
            <person name="Cichocki N."/>
            <person name="Clum A."/>
            <person name="Culley D."/>
            <person name="Crous P.W."/>
            <person name="Fauchery L."/>
            <person name="Girlanda M."/>
            <person name="Hayes R."/>
            <person name="Keri Z."/>
            <person name="Labutti K."/>
            <person name="Lipzen A."/>
            <person name="Lombard V."/>
            <person name="Magnuson J."/>
            <person name="Maillard F."/>
            <person name="Morin E."/>
            <person name="Murat C."/>
            <person name="Nolan M."/>
            <person name="Ohm R."/>
            <person name="Pangilinan J."/>
            <person name="Pereira M."/>
            <person name="Perotto S."/>
            <person name="Peter M."/>
            <person name="Riley R."/>
            <person name="Sitrit Y."/>
            <person name="Stielow B."/>
            <person name="Szollosi G."/>
            <person name="Zifcakova L."/>
            <person name="Stursova M."/>
            <person name="Spatafora J.W."/>
            <person name="Tedersoo L."/>
            <person name="Vaario L.-M."/>
            <person name="Yamada A."/>
            <person name="Yan M."/>
            <person name="Wang P."/>
            <person name="Xu J."/>
            <person name="Bruns T."/>
            <person name="Baldrian P."/>
            <person name="Vilgalys R."/>
            <person name="Henrissat B."/>
            <person name="Grigoriev I.V."/>
            <person name="Hibbett D."/>
            <person name="Nagy L.G."/>
            <person name="Martin F.M."/>
        </authorList>
    </citation>
    <scope>NUCLEOTIDE SEQUENCE</scope>
    <source>
        <strain evidence="1">P2</strain>
    </source>
</reference>
<dbReference type="EMBL" id="MU118132">
    <property type="protein sequence ID" value="KAF9644558.1"/>
    <property type="molecule type" value="Genomic_DNA"/>
</dbReference>
<evidence type="ECO:0000313" key="2">
    <source>
        <dbReference type="Proteomes" id="UP000886501"/>
    </source>
</evidence>